<evidence type="ECO:0000313" key="3">
    <source>
        <dbReference type="Proteomes" id="UP001374579"/>
    </source>
</evidence>
<feature type="compositionally biased region" description="Polar residues" evidence="1">
    <location>
        <begin position="28"/>
        <end position="60"/>
    </location>
</feature>
<reference evidence="2 3" key="1">
    <citation type="submission" date="2024-02" db="EMBL/GenBank/DDBJ databases">
        <title>Chromosome-scale genome assembly of the rough periwinkle Littorina saxatilis.</title>
        <authorList>
            <person name="De Jode A."/>
            <person name="Faria R."/>
            <person name="Formenti G."/>
            <person name="Sims Y."/>
            <person name="Smith T.P."/>
            <person name="Tracey A."/>
            <person name="Wood J.M.D."/>
            <person name="Zagrodzka Z.B."/>
            <person name="Johannesson K."/>
            <person name="Butlin R.K."/>
            <person name="Leder E.H."/>
        </authorList>
    </citation>
    <scope>NUCLEOTIDE SEQUENCE [LARGE SCALE GENOMIC DNA]</scope>
    <source>
        <strain evidence="2">Snail1</strain>
        <tissue evidence="2">Muscle</tissue>
    </source>
</reference>
<feature type="region of interest" description="Disordered" evidence="1">
    <location>
        <begin position="1"/>
        <end position="77"/>
    </location>
</feature>
<proteinExistence type="predicted"/>
<accession>A0AAN9BF43</accession>
<comment type="caution">
    <text evidence="2">The sequence shown here is derived from an EMBL/GenBank/DDBJ whole genome shotgun (WGS) entry which is preliminary data.</text>
</comment>
<keyword evidence="3" id="KW-1185">Reference proteome</keyword>
<sequence length="77" mass="8604">MPPSGRNKAEVQTDTTTGQTFHWLRTPIVTQPHTPSIISTPFSDHMSPSSDTPQRYSGSSDENDTRRISQKCTTWPS</sequence>
<dbReference type="EMBL" id="JBAMIC010000008">
    <property type="protein sequence ID" value="KAK7104347.1"/>
    <property type="molecule type" value="Genomic_DNA"/>
</dbReference>
<gene>
    <name evidence="2" type="ORF">V1264_019081</name>
</gene>
<feature type="compositionally biased region" description="Polar residues" evidence="1">
    <location>
        <begin position="10"/>
        <end position="20"/>
    </location>
</feature>
<protein>
    <submittedName>
        <fullName evidence="2">Uncharacterized protein</fullName>
    </submittedName>
</protein>
<dbReference type="AlphaFoldDB" id="A0AAN9BF43"/>
<dbReference type="Proteomes" id="UP001374579">
    <property type="component" value="Unassembled WGS sequence"/>
</dbReference>
<name>A0AAN9BF43_9CAEN</name>
<organism evidence="2 3">
    <name type="scientific">Littorina saxatilis</name>
    <dbReference type="NCBI Taxonomy" id="31220"/>
    <lineage>
        <taxon>Eukaryota</taxon>
        <taxon>Metazoa</taxon>
        <taxon>Spiralia</taxon>
        <taxon>Lophotrochozoa</taxon>
        <taxon>Mollusca</taxon>
        <taxon>Gastropoda</taxon>
        <taxon>Caenogastropoda</taxon>
        <taxon>Littorinimorpha</taxon>
        <taxon>Littorinoidea</taxon>
        <taxon>Littorinidae</taxon>
        <taxon>Littorina</taxon>
    </lineage>
</organism>
<evidence type="ECO:0000313" key="2">
    <source>
        <dbReference type="EMBL" id="KAK7104347.1"/>
    </source>
</evidence>
<evidence type="ECO:0000256" key="1">
    <source>
        <dbReference type="SAM" id="MobiDB-lite"/>
    </source>
</evidence>